<evidence type="ECO:0000256" key="1">
    <source>
        <dbReference type="SAM" id="MobiDB-lite"/>
    </source>
</evidence>
<comment type="caution">
    <text evidence="2">The sequence shown here is derived from an EMBL/GenBank/DDBJ whole genome shotgun (WGS) entry which is preliminary data.</text>
</comment>
<name>A0A2S6BY38_9PEZI</name>
<protein>
    <submittedName>
        <fullName evidence="2">Uncharacterized protein</fullName>
    </submittedName>
</protein>
<dbReference type="Proteomes" id="UP000237631">
    <property type="component" value="Unassembled WGS sequence"/>
</dbReference>
<dbReference type="AlphaFoldDB" id="A0A2S6BY38"/>
<reference evidence="3" key="1">
    <citation type="journal article" date="2017" name="bioRxiv">
        <title>Conservation of a gene cluster reveals novel cercosporin biosynthetic mechanisms and extends production to the genus Colletotrichum.</title>
        <authorList>
            <person name="de Jonge R."/>
            <person name="Ebert M.K."/>
            <person name="Huitt-Roehl C.R."/>
            <person name="Pal P."/>
            <person name="Suttle J.C."/>
            <person name="Spanner R.E."/>
            <person name="Neubauer J.D."/>
            <person name="Jurick W.M.II."/>
            <person name="Stott K.A."/>
            <person name="Secor G.A."/>
            <person name="Thomma B.P.H.J."/>
            <person name="Van de Peer Y."/>
            <person name="Townsend C.A."/>
            <person name="Bolton M.D."/>
        </authorList>
    </citation>
    <scope>NUCLEOTIDE SEQUENCE [LARGE SCALE GENOMIC DNA]</scope>
    <source>
        <strain evidence="3">CBS538.71</strain>
    </source>
</reference>
<evidence type="ECO:0000313" key="2">
    <source>
        <dbReference type="EMBL" id="PPJ52369.1"/>
    </source>
</evidence>
<sequence>MPKSIAITAPLRDALTACFVATTRLFTGDVDVAAPSEALLDIWKGVNDGALQFSFESDGQIAFDAPQGFRLKLDILEIGAGPVERIHVTEPLYDGSVASVSDLLLLRAVTVVDRGGDGDVLDFEWLLSEVVKTGQLPQLDEEELGWLVKAVESRLGTVGRLVVAAMLSGWPAFPHGASVIGNRIDTFLDLARPTRDTPAQPAPLVANATGEIADDTMLVALWNPQSKDDLTDRLLKSTATSTRYRRCYIETEDGLLPYAPDFALDDNKTNVFQFAKLLYTPVVRPHAQFGNDATGPRDPPYTTATIEFHFANNSSHSGRGVKELFIAGTPDVETGLTRILWASGYATGCLEPEEEHQITLHMCDFPPPSKAENASRSVLVKPQRGRKKNGQDAVEVPKVEHKVDPSWQAVGALLPGGSGHLLRSLYALECPFFRTQQGDMMIAPSSMPDRGALVNKRHPMMQMLAENTFASIEKAAARLAWHAEIQFTEQVQAFKSFCAAPHYVVRYGAGELAANKFGNFSKLGAHNNEAVFRLGDLTNLTMTYTVKTTSGAEADRPAESIPAGAGELGPQPPKDRLLEFDIAFAKYQTASSHNVKARSLVLQAKVIEQALSGVNVGKLVMPYPAKTKTETD</sequence>
<organism evidence="2 3">
    <name type="scientific">Cercospora berteroae</name>
    <dbReference type="NCBI Taxonomy" id="357750"/>
    <lineage>
        <taxon>Eukaryota</taxon>
        <taxon>Fungi</taxon>
        <taxon>Dikarya</taxon>
        <taxon>Ascomycota</taxon>
        <taxon>Pezizomycotina</taxon>
        <taxon>Dothideomycetes</taxon>
        <taxon>Dothideomycetidae</taxon>
        <taxon>Mycosphaerellales</taxon>
        <taxon>Mycosphaerellaceae</taxon>
        <taxon>Cercospora</taxon>
    </lineage>
</organism>
<feature type="region of interest" description="Disordered" evidence="1">
    <location>
        <begin position="374"/>
        <end position="395"/>
    </location>
</feature>
<dbReference type="STRING" id="357750.A0A2S6BY38"/>
<dbReference type="EMBL" id="PNEN01001703">
    <property type="protein sequence ID" value="PPJ52369.1"/>
    <property type="molecule type" value="Genomic_DNA"/>
</dbReference>
<dbReference type="OrthoDB" id="5418922at2759"/>
<feature type="region of interest" description="Disordered" evidence="1">
    <location>
        <begin position="551"/>
        <end position="571"/>
    </location>
</feature>
<gene>
    <name evidence="2" type="ORF">CBER1_10745</name>
</gene>
<evidence type="ECO:0000313" key="3">
    <source>
        <dbReference type="Proteomes" id="UP000237631"/>
    </source>
</evidence>
<accession>A0A2S6BY38</accession>
<proteinExistence type="predicted"/>
<keyword evidence="3" id="KW-1185">Reference proteome</keyword>